<dbReference type="EMBL" id="JARTLI010000068">
    <property type="protein sequence ID" value="MED5053778.1"/>
    <property type="molecule type" value="Genomic_DNA"/>
</dbReference>
<name>A0ABD5IZI0_9BACL</name>
<dbReference type="RefSeq" id="WP_255212297.1">
    <property type="nucleotide sequence ID" value="NZ_JACIDF010000004.1"/>
</dbReference>
<gene>
    <name evidence="1" type="ORF">P9850_18610</name>
</gene>
<dbReference type="AlphaFoldDB" id="A0ABD5IZI0"/>
<organism evidence="1 2">
    <name type="scientific">Anoxybacteroides rupiense</name>
    <dbReference type="NCBI Taxonomy" id="311460"/>
    <lineage>
        <taxon>Bacteria</taxon>
        <taxon>Bacillati</taxon>
        <taxon>Bacillota</taxon>
        <taxon>Bacilli</taxon>
        <taxon>Bacillales</taxon>
        <taxon>Anoxybacillaceae</taxon>
        <taxon>Anoxybacteroides</taxon>
    </lineage>
</organism>
<evidence type="ECO:0000313" key="1">
    <source>
        <dbReference type="EMBL" id="MED5053778.1"/>
    </source>
</evidence>
<proteinExistence type="predicted"/>
<dbReference type="Proteomes" id="UP001339962">
    <property type="component" value="Unassembled WGS sequence"/>
</dbReference>
<sequence length="44" mass="5344">MLWEKLIEVRKVRAVQPDLDVQWSFKTIIKEFEFFHKKIPLTVG</sequence>
<evidence type="ECO:0000313" key="2">
    <source>
        <dbReference type="Proteomes" id="UP001339962"/>
    </source>
</evidence>
<protein>
    <submittedName>
        <fullName evidence="1">Uncharacterized protein</fullName>
    </submittedName>
</protein>
<comment type="caution">
    <text evidence="1">The sequence shown here is derived from an EMBL/GenBank/DDBJ whole genome shotgun (WGS) entry which is preliminary data.</text>
</comment>
<accession>A0ABD5IZI0</accession>
<reference evidence="1 2" key="1">
    <citation type="submission" date="2023-03" db="EMBL/GenBank/DDBJ databases">
        <title>Bacillus Genome Sequencing.</title>
        <authorList>
            <person name="Dunlap C."/>
        </authorList>
    </citation>
    <scope>NUCLEOTIDE SEQUENCE [LARGE SCALE GENOMIC DNA]</scope>
    <source>
        <strain evidence="1 2">NRS-38</strain>
    </source>
</reference>